<comment type="caution">
    <text evidence="1">The sequence shown here is derived from an EMBL/GenBank/DDBJ whole genome shotgun (WGS) entry which is preliminary data.</text>
</comment>
<dbReference type="Proteomes" id="UP001054837">
    <property type="component" value="Unassembled WGS sequence"/>
</dbReference>
<dbReference type="AlphaFoldDB" id="A0AAV4Q8Y2"/>
<name>A0AAV4Q8Y2_9ARAC</name>
<keyword evidence="2" id="KW-1185">Reference proteome</keyword>
<dbReference type="EMBL" id="BPLQ01004178">
    <property type="protein sequence ID" value="GIY06133.1"/>
    <property type="molecule type" value="Genomic_DNA"/>
</dbReference>
<accession>A0AAV4Q8Y2</accession>
<protein>
    <submittedName>
        <fullName evidence="1">Uncharacterized protein</fullName>
    </submittedName>
</protein>
<proteinExistence type="predicted"/>
<gene>
    <name evidence="1" type="ORF">CDAR_7791</name>
</gene>
<organism evidence="1 2">
    <name type="scientific">Caerostris darwini</name>
    <dbReference type="NCBI Taxonomy" id="1538125"/>
    <lineage>
        <taxon>Eukaryota</taxon>
        <taxon>Metazoa</taxon>
        <taxon>Ecdysozoa</taxon>
        <taxon>Arthropoda</taxon>
        <taxon>Chelicerata</taxon>
        <taxon>Arachnida</taxon>
        <taxon>Araneae</taxon>
        <taxon>Araneomorphae</taxon>
        <taxon>Entelegynae</taxon>
        <taxon>Araneoidea</taxon>
        <taxon>Araneidae</taxon>
        <taxon>Caerostris</taxon>
    </lineage>
</organism>
<sequence>MGGGKEKKIIKRVTKCFENRYFYSNCTTKKSPSVPIQKSYQHSQEIINKKSIGNRGSARVPQLGSKEMATEGRGRFFQRRKLEGLRGVFFFSRWGDSGTKIRTGEHQCKQ</sequence>
<evidence type="ECO:0000313" key="1">
    <source>
        <dbReference type="EMBL" id="GIY06133.1"/>
    </source>
</evidence>
<reference evidence="1 2" key="1">
    <citation type="submission" date="2021-06" db="EMBL/GenBank/DDBJ databases">
        <title>Caerostris darwini draft genome.</title>
        <authorList>
            <person name="Kono N."/>
            <person name="Arakawa K."/>
        </authorList>
    </citation>
    <scope>NUCLEOTIDE SEQUENCE [LARGE SCALE GENOMIC DNA]</scope>
</reference>
<evidence type="ECO:0000313" key="2">
    <source>
        <dbReference type="Proteomes" id="UP001054837"/>
    </source>
</evidence>